<keyword evidence="2" id="KW-1185">Reference proteome</keyword>
<organism evidence="1 2">
    <name type="scientific">Formosimonas limnophila</name>
    <dbReference type="NCBI Taxonomy" id="1384487"/>
    <lineage>
        <taxon>Bacteria</taxon>
        <taxon>Pseudomonadati</taxon>
        <taxon>Pseudomonadota</taxon>
        <taxon>Betaproteobacteria</taxon>
        <taxon>Burkholderiales</taxon>
        <taxon>Burkholderiaceae</taxon>
        <taxon>Formosimonas</taxon>
    </lineage>
</organism>
<comment type="caution">
    <text evidence="1">The sequence shown here is derived from an EMBL/GenBank/DDBJ whole genome shotgun (WGS) entry which is preliminary data.</text>
</comment>
<evidence type="ECO:0008006" key="3">
    <source>
        <dbReference type="Google" id="ProtNLM"/>
    </source>
</evidence>
<dbReference type="Proteomes" id="UP000614287">
    <property type="component" value="Unassembled WGS sequence"/>
</dbReference>
<dbReference type="Gene3D" id="3.40.50.150">
    <property type="entry name" value="Vaccinia Virus protein VP39"/>
    <property type="match status" value="1"/>
</dbReference>
<proteinExistence type="predicted"/>
<reference evidence="1" key="2">
    <citation type="submission" date="2020-09" db="EMBL/GenBank/DDBJ databases">
        <authorList>
            <person name="Sun Q."/>
            <person name="Kim S."/>
        </authorList>
    </citation>
    <scope>NUCLEOTIDE SEQUENCE</scope>
    <source>
        <strain evidence="1">KCTC 32501</strain>
    </source>
</reference>
<evidence type="ECO:0000313" key="1">
    <source>
        <dbReference type="EMBL" id="GHA73851.1"/>
    </source>
</evidence>
<dbReference type="RefSeq" id="WP_189493204.1">
    <property type="nucleotide sequence ID" value="NZ_BMZG01000006.1"/>
</dbReference>
<dbReference type="AlphaFoldDB" id="A0A8J3CHR6"/>
<protein>
    <recommendedName>
        <fullName evidence="3">Methyltransferase domain-containing protein</fullName>
    </recommendedName>
</protein>
<name>A0A8J3CHR6_9BURK</name>
<accession>A0A8J3CHR6</accession>
<sequence>MIEEFERRFRAVGGQIGCDKVLAHSYEYGYARHLADLQGRSIKILEIGVGGENYADGGQSLFLWKNLFPKAEIFGIDIYDKSQLNCDRVSTYIVDQSDVDSLTAFAQRYGPFDVIIDDGSHHRKDVLTSFFALMPYLVNKGRYVIEDISTSYWPSYGGSSIANGFMDTPIDWVKRSVDIVHKHDILFVQDHLPKWDLLSVAVYSGLAFFEKGAARILKNVPESSGFYDNQRETDRARYEAYGDFFKGFSIDPLKAVNSILNPLNG</sequence>
<dbReference type="EMBL" id="BMZG01000006">
    <property type="protein sequence ID" value="GHA73851.1"/>
    <property type="molecule type" value="Genomic_DNA"/>
</dbReference>
<gene>
    <name evidence="1" type="ORF">GCM10009007_13750</name>
</gene>
<evidence type="ECO:0000313" key="2">
    <source>
        <dbReference type="Proteomes" id="UP000614287"/>
    </source>
</evidence>
<dbReference type="SUPFAM" id="SSF53335">
    <property type="entry name" value="S-adenosyl-L-methionine-dependent methyltransferases"/>
    <property type="match status" value="1"/>
</dbReference>
<reference evidence="1" key="1">
    <citation type="journal article" date="2014" name="Int. J. Syst. Evol. Microbiol.">
        <title>Complete genome sequence of Corynebacterium casei LMG S-19264T (=DSM 44701T), isolated from a smear-ripened cheese.</title>
        <authorList>
            <consortium name="US DOE Joint Genome Institute (JGI-PGF)"/>
            <person name="Walter F."/>
            <person name="Albersmeier A."/>
            <person name="Kalinowski J."/>
            <person name="Ruckert C."/>
        </authorList>
    </citation>
    <scope>NUCLEOTIDE SEQUENCE</scope>
    <source>
        <strain evidence="1">KCTC 32501</strain>
    </source>
</reference>
<dbReference type="InterPro" id="IPR029063">
    <property type="entry name" value="SAM-dependent_MTases_sf"/>
</dbReference>